<accession>A0A0P0EGJ7</accession>
<reference evidence="1 2" key="1">
    <citation type="submission" date="2018-09" db="EMBL/GenBank/DDBJ databases">
        <title>Whole genome based analysis of evolution and adaptive divergence in Indian and Brazilian strains of Azospirillum brasilense.</title>
        <authorList>
            <person name="Singh C."/>
            <person name="Tripathi A.K."/>
        </authorList>
    </citation>
    <scope>NUCLEOTIDE SEQUENCE [LARGE SCALE GENOMIC DNA]</scope>
    <source>
        <strain evidence="1 2">MTCC4038</strain>
        <plasmid evidence="1 2">p1</plasmid>
    </source>
</reference>
<dbReference type="AlphaFoldDB" id="A0A0P0EGJ7"/>
<evidence type="ECO:0000313" key="2">
    <source>
        <dbReference type="Proteomes" id="UP000298774"/>
    </source>
</evidence>
<gene>
    <name evidence="1" type="ORF">D3868_21310</name>
</gene>
<organism evidence="1 2">
    <name type="scientific">Azospirillum brasilense</name>
    <dbReference type="NCBI Taxonomy" id="192"/>
    <lineage>
        <taxon>Bacteria</taxon>
        <taxon>Pseudomonadati</taxon>
        <taxon>Pseudomonadota</taxon>
        <taxon>Alphaproteobacteria</taxon>
        <taxon>Rhodospirillales</taxon>
        <taxon>Azospirillaceae</taxon>
        <taxon>Azospirillum</taxon>
    </lineage>
</organism>
<evidence type="ECO:0000313" key="1">
    <source>
        <dbReference type="EMBL" id="QCO11515.1"/>
    </source>
</evidence>
<dbReference type="Proteomes" id="UP000298774">
    <property type="component" value="Plasmid p1"/>
</dbReference>
<proteinExistence type="predicted"/>
<name>A0A0P0EGJ7_AZOBR</name>
<geneLocation type="plasmid" evidence="1 2">
    <name>p1</name>
</geneLocation>
<sequence>MPLTVLGQYTKGLAHHNAEEAEAIQIRLERIKWRLWHGDAREALIRIEDLAEGLADLFKAVPELQQGL</sequence>
<keyword evidence="1" id="KW-0614">Plasmid</keyword>
<dbReference type="EMBL" id="CP032340">
    <property type="protein sequence ID" value="QCO11515.1"/>
    <property type="molecule type" value="Genomic_DNA"/>
</dbReference>
<dbReference type="KEGG" id="abf:AMK58_16105"/>
<protein>
    <submittedName>
        <fullName evidence="1">Uncharacterized protein</fullName>
    </submittedName>
</protein>